<dbReference type="Pfam" id="PF12937">
    <property type="entry name" value="F-box-like"/>
    <property type="match status" value="1"/>
</dbReference>
<accession>A0ABN8MP30</accession>
<evidence type="ECO:0000313" key="3">
    <source>
        <dbReference type="Proteomes" id="UP001159427"/>
    </source>
</evidence>
<dbReference type="EMBL" id="CALNXI010000647">
    <property type="protein sequence ID" value="CAH3030654.1"/>
    <property type="molecule type" value="Genomic_DNA"/>
</dbReference>
<proteinExistence type="predicted"/>
<protein>
    <recommendedName>
        <fullName evidence="1">F-box domain-containing protein</fullName>
    </recommendedName>
</protein>
<dbReference type="InterPro" id="IPR001810">
    <property type="entry name" value="F-box_dom"/>
</dbReference>
<dbReference type="SMART" id="SM00256">
    <property type="entry name" value="FBOX"/>
    <property type="match status" value="1"/>
</dbReference>
<comment type="caution">
    <text evidence="2">The sequence shown here is derived from an EMBL/GenBank/DDBJ whole genome shotgun (WGS) entry which is preliminary data.</text>
</comment>
<dbReference type="PROSITE" id="PS50181">
    <property type="entry name" value="FBOX"/>
    <property type="match status" value="1"/>
</dbReference>
<dbReference type="CDD" id="cd09917">
    <property type="entry name" value="F-box_SF"/>
    <property type="match status" value="1"/>
</dbReference>
<organism evidence="2 3">
    <name type="scientific">Porites evermanni</name>
    <dbReference type="NCBI Taxonomy" id="104178"/>
    <lineage>
        <taxon>Eukaryota</taxon>
        <taxon>Metazoa</taxon>
        <taxon>Cnidaria</taxon>
        <taxon>Anthozoa</taxon>
        <taxon>Hexacorallia</taxon>
        <taxon>Scleractinia</taxon>
        <taxon>Fungiina</taxon>
        <taxon>Poritidae</taxon>
        <taxon>Porites</taxon>
    </lineage>
</organism>
<evidence type="ECO:0000259" key="1">
    <source>
        <dbReference type="PROSITE" id="PS50181"/>
    </source>
</evidence>
<evidence type="ECO:0000313" key="2">
    <source>
        <dbReference type="EMBL" id="CAH3030654.1"/>
    </source>
</evidence>
<keyword evidence="3" id="KW-1185">Reference proteome</keyword>
<dbReference type="InterPro" id="IPR036047">
    <property type="entry name" value="F-box-like_dom_sf"/>
</dbReference>
<feature type="domain" description="F-box" evidence="1">
    <location>
        <begin position="3"/>
        <end position="49"/>
    </location>
</feature>
<dbReference type="SUPFAM" id="SSF81383">
    <property type="entry name" value="F-box domain"/>
    <property type="match status" value="1"/>
</dbReference>
<gene>
    <name evidence="2" type="ORF">PEVE_00038319</name>
</gene>
<name>A0ABN8MP30_9CNID</name>
<sequence length="271" mass="31535">MASREVPILLPELIQKIALFLPFPDVSRCMQVCKLWKELLSSEQFYKRYVLSHFNLELEEQPSGLLNMWTDPDTWFCYWARRGDPNYWVFADPPKRWKCGVVHLAEYELETHCELRYKDFCSALYILSRIQKAAEPEELRLDCMMWGNEGVGLIETCLFPWSKDSLPSAQDMMSMFHFNPEMHKNPMEKTDIRGMKVEGDVRGHVSWNTLHTSYDVDIRKACSFFEWLQQIFSPCVRIGIGLESMNPIPCFILTHIAPGWVGGILSCSTCT</sequence>
<dbReference type="Gene3D" id="1.20.1280.50">
    <property type="match status" value="1"/>
</dbReference>
<reference evidence="2 3" key="1">
    <citation type="submission" date="2022-05" db="EMBL/GenBank/DDBJ databases">
        <authorList>
            <consortium name="Genoscope - CEA"/>
            <person name="William W."/>
        </authorList>
    </citation>
    <scope>NUCLEOTIDE SEQUENCE [LARGE SCALE GENOMIC DNA]</scope>
</reference>
<dbReference type="Proteomes" id="UP001159427">
    <property type="component" value="Unassembled WGS sequence"/>
</dbReference>